<evidence type="ECO:0000313" key="2">
    <source>
        <dbReference type="Proteomes" id="UP000824002"/>
    </source>
</evidence>
<gene>
    <name evidence="1" type="ORF">IAB51_01310</name>
</gene>
<comment type="caution">
    <text evidence="1">The sequence shown here is derived from an EMBL/GenBank/DDBJ whole genome shotgun (WGS) entry which is preliminary data.</text>
</comment>
<organism evidence="1 2">
    <name type="scientific">Candidatus Merdivicinus excrementipullorum</name>
    <dbReference type="NCBI Taxonomy" id="2840867"/>
    <lineage>
        <taxon>Bacteria</taxon>
        <taxon>Bacillati</taxon>
        <taxon>Bacillota</taxon>
        <taxon>Clostridia</taxon>
        <taxon>Eubacteriales</taxon>
        <taxon>Oscillospiraceae</taxon>
        <taxon>Oscillospiraceae incertae sedis</taxon>
        <taxon>Candidatus Merdivicinus</taxon>
    </lineage>
</organism>
<dbReference type="GO" id="GO:0008705">
    <property type="term" value="F:methionine synthase activity"/>
    <property type="evidence" value="ECO:0007669"/>
    <property type="project" value="InterPro"/>
</dbReference>
<reference evidence="1" key="1">
    <citation type="submission" date="2020-10" db="EMBL/GenBank/DDBJ databases">
        <authorList>
            <person name="Gilroy R."/>
        </authorList>
    </citation>
    <scope>NUCLEOTIDE SEQUENCE</scope>
    <source>
        <strain evidence="1">CHK199-13235</strain>
    </source>
</reference>
<dbReference type="Proteomes" id="UP000824002">
    <property type="component" value="Unassembled WGS sequence"/>
</dbReference>
<evidence type="ECO:0000313" key="1">
    <source>
        <dbReference type="EMBL" id="HIS75424.1"/>
    </source>
</evidence>
<reference evidence="1" key="2">
    <citation type="journal article" date="2021" name="PeerJ">
        <title>Extensive microbial diversity within the chicken gut microbiome revealed by metagenomics and culture.</title>
        <authorList>
            <person name="Gilroy R."/>
            <person name="Ravi A."/>
            <person name="Getino M."/>
            <person name="Pursley I."/>
            <person name="Horton D.L."/>
            <person name="Alikhan N.F."/>
            <person name="Baker D."/>
            <person name="Gharbi K."/>
            <person name="Hall N."/>
            <person name="Watson M."/>
            <person name="Adriaenssens E.M."/>
            <person name="Foster-Nyarko E."/>
            <person name="Jarju S."/>
            <person name="Secka A."/>
            <person name="Antonio M."/>
            <person name="Oren A."/>
            <person name="Chaudhuri R.R."/>
            <person name="La Ragione R."/>
            <person name="Hildebrand F."/>
            <person name="Pallen M.J."/>
        </authorList>
    </citation>
    <scope>NUCLEOTIDE SEQUENCE</scope>
    <source>
        <strain evidence="1">CHK199-13235</strain>
    </source>
</reference>
<name>A0A9D1FKK6_9FIRM</name>
<dbReference type="InterPro" id="IPR037010">
    <property type="entry name" value="VitB12-dep_Met_synth_activ_sf"/>
</dbReference>
<sequence length="224" mass="24501">MNIGKACRAEALSYLGCRGNPPPELAAQVEWGLGEVQKLPPPKMLWREFLLERTGGRLTLAGTTLALPGKDLENLLRDCKKALLLAAAMGREAETAIRRIQVKDVGKGLVLDCCISAALETACNEWQAQREQDAAARKEYLTDRFSPGYGDLPLSLQKEFLEILDAPRKIGLCATPEFLLTPRKSATAIVGIANTPQPRTYGGCRDCPRYEACQLRKDGITCGK</sequence>
<dbReference type="AlphaFoldDB" id="A0A9D1FKK6"/>
<dbReference type="Gene3D" id="3.40.109.40">
    <property type="match status" value="1"/>
</dbReference>
<proteinExistence type="predicted"/>
<evidence type="ECO:0008006" key="3">
    <source>
        <dbReference type="Google" id="ProtNLM"/>
    </source>
</evidence>
<accession>A0A9D1FKK6</accession>
<dbReference type="EMBL" id="DVJP01000015">
    <property type="protein sequence ID" value="HIS75424.1"/>
    <property type="molecule type" value="Genomic_DNA"/>
</dbReference>
<dbReference type="SUPFAM" id="SSF56507">
    <property type="entry name" value="Methionine synthase activation domain-like"/>
    <property type="match status" value="1"/>
</dbReference>
<protein>
    <recommendedName>
        <fullName evidence="3">Methionine synthase</fullName>
    </recommendedName>
</protein>